<dbReference type="Pfam" id="PF02557">
    <property type="entry name" value="VanY"/>
    <property type="match status" value="1"/>
</dbReference>
<keyword evidence="4" id="KW-0121">Carboxypeptidase</keyword>
<evidence type="ECO:0000313" key="5">
    <source>
        <dbReference type="Proteomes" id="UP001139493"/>
    </source>
</evidence>
<proteinExistence type="predicted"/>
<keyword evidence="4" id="KW-0378">Hydrolase</keyword>
<feature type="domain" description="D-alanyl-D-alanine carboxypeptidase-like core" evidence="3">
    <location>
        <begin position="352"/>
        <end position="460"/>
    </location>
</feature>
<evidence type="ECO:0000313" key="4">
    <source>
        <dbReference type="EMBL" id="MCP2263465.1"/>
    </source>
</evidence>
<dbReference type="EMBL" id="JAMTCS010000002">
    <property type="protein sequence ID" value="MCP2263465.1"/>
    <property type="molecule type" value="Genomic_DNA"/>
</dbReference>
<keyword evidence="1" id="KW-0175">Coiled coil</keyword>
<feature type="compositionally biased region" description="Low complexity" evidence="2">
    <location>
        <begin position="240"/>
        <end position="261"/>
    </location>
</feature>
<feature type="compositionally biased region" description="Basic residues" evidence="2">
    <location>
        <begin position="10"/>
        <end position="22"/>
    </location>
</feature>
<comment type="caution">
    <text evidence="4">The sequence shown here is derived from an EMBL/GenBank/DDBJ whole genome shotgun (WGS) entry which is preliminary data.</text>
</comment>
<evidence type="ECO:0000259" key="3">
    <source>
        <dbReference type="Pfam" id="PF02557"/>
    </source>
</evidence>
<gene>
    <name evidence="4" type="ORF">APR03_000796</name>
</gene>
<feature type="region of interest" description="Disordered" evidence="2">
    <location>
        <begin position="1"/>
        <end position="22"/>
    </location>
</feature>
<dbReference type="SUPFAM" id="SSF55166">
    <property type="entry name" value="Hedgehog/DD-peptidase"/>
    <property type="match status" value="1"/>
</dbReference>
<dbReference type="Proteomes" id="UP001139493">
    <property type="component" value="Unassembled WGS sequence"/>
</dbReference>
<dbReference type="PANTHER" id="PTHR34385:SF1">
    <property type="entry name" value="PEPTIDOGLYCAN L-ALANYL-D-GLUTAMATE ENDOPEPTIDASE CWLK"/>
    <property type="match status" value="1"/>
</dbReference>
<feature type="region of interest" description="Disordered" evidence="2">
    <location>
        <begin position="130"/>
        <end position="190"/>
    </location>
</feature>
<name>A0A9X2FZY9_9MICO</name>
<dbReference type="PANTHER" id="PTHR34385">
    <property type="entry name" value="D-ALANYL-D-ALANINE CARBOXYPEPTIDASE"/>
    <property type="match status" value="1"/>
</dbReference>
<keyword evidence="4" id="KW-0645">Protease</keyword>
<dbReference type="InterPro" id="IPR052179">
    <property type="entry name" value="DD-CPase-like"/>
</dbReference>
<dbReference type="AlphaFoldDB" id="A0A9X2FZY9"/>
<accession>A0A9X2FZY9</accession>
<evidence type="ECO:0000256" key="2">
    <source>
        <dbReference type="SAM" id="MobiDB-lite"/>
    </source>
</evidence>
<keyword evidence="5" id="KW-1185">Reference proteome</keyword>
<dbReference type="Gene3D" id="3.30.1380.10">
    <property type="match status" value="1"/>
</dbReference>
<dbReference type="GO" id="GO:0006508">
    <property type="term" value="P:proteolysis"/>
    <property type="evidence" value="ECO:0007669"/>
    <property type="project" value="InterPro"/>
</dbReference>
<feature type="compositionally biased region" description="Low complexity" evidence="2">
    <location>
        <begin position="174"/>
        <end position="185"/>
    </location>
</feature>
<protein>
    <submittedName>
        <fullName evidence="4">D-alanyl-D-alanine carboxypeptidase</fullName>
    </submittedName>
</protein>
<dbReference type="InterPro" id="IPR003709">
    <property type="entry name" value="VanY-like_core_dom"/>
</dbReference>
<dbReference type="GO" id="GO:0004180">
    <property type="term" value="F:carboxypeptidase activity"/>
    <property type="evidence" value="ECO:0007669"/>
    <property type="project" value="UniProtKB-KW"/>
</dbReference>
<evidence type="ECO:0000256" key="1">
    <source>
        <dbReference type="SAM" id="Coils"/>
    </source>
</evidence>
<organism evidence="4 5">
    <name type="scientific">Promicromonospora thailandica</name>
    <dbReference type="NCBI Taxonomy" id="765201"/>
    <lineage>
        <taxon>Bacteria</taxon>
        <taxon>Bacillati</taxon>
        <taxon>Actinomycetota</taxon>
        <taxon>Actinomycetes</taxon>
        <taxon>Micrococcales</taxon>
        <taxon>Promicromonosporaceae</taxon>
        <taxon>Promicromonospora</taxon>
    </lineage>
</organism>
<dbReference type="InterPro" id="IPR009045">
    <property type="entry name" value="Zn_M74/Hedgehog-like"/>
</dbReference>
<reference evidence="4" key="1">
    <citation type="submission" date="2022-06" db="EMBL/GenBank/DDBJ databases">
        <title>Genomic Encyclopedia of Archaeal and Bacterial Type Strains, Phase II (KMG-II): from individual species to whole genera.</title>
        <authorList>
            <person name="Goeker M."/>
        </authorList>
    </citation>
    <scope>NUCLEOTIDE SEQUENCE</scope>
    <source>
        <strain evidence="4">DSM 26652</strain>
    </source>
</reference>
<feature type="coiled-coil region" evidence="1">
    <location>
        <begin position="298"/>
        <end position="329"/>
    </location>
</feature>
<feature type="region of interest" description="Disordered" evidence="2">
    <location>
        <begin position="215"/>
        <end position="261"/>
    </location>
</feature>
<dbReference type="CDD" id="cd14814">
    <property type="entry name" value="Peptidase_M15"/>
    <property type="match status" value="1"/>
</dbReference>
<sequence>MPLTREHQLVPRRTRRPGAHRAHTTVAAHPAHPAVRRSSLVLAAALTSVALTTTAAVSLTGSDNGTPGAATAVEPTALPSAAAADPEVRSAAEKADAVLSDAAYVTREGDLSAKERKRLQKAAQELRTMVEQARQPGGTPSPAREAVASRSAGRTPLAERAAQAPATEKDDAADPAPSADPTAPTNLPAATGAAPIAETTSGLTILETPLSTSIEASAGSPAEDDGTPAAAPSDAEKPAASDAEPSADAAAPADTGAPSAAQITKETRSLERLVATTGGGVVSVRAGPTPEEIAAAKKAAAERKAAKAARAAERAAAQAAAEAKKMAEAAKSYGNGQIPSDVLCGLSWTNSEQLRCDAAAALEDLNGAFRAAFGRNLDLTDGYRSYGEQVSVAATRGGLAAVPGTSNHGLGQAVDLSGGIESFGSAEHAWMVANAGKYGWKHPAWAQAGGSKPEAWHWEYGTTY</sequence>